<dbReference type="PANTHER" id="PTHR48039:SF5">
    <property type="entry name" value="RNA-BINDING PROTEIN 28"/>
    <property type="match status" value="1"/>
</dbReference>
<dbReference type="CDD" id="cd12416">
    <property type="entry name" value="RRM4_RBM28_like"/>
    <property type="match status" value="1"/>
</dbReference>
<evidence type="ECO:0000256" key="3">
    <source>
        <dbReference type="ARBA" id="ARBA00022884"/>
    </source>
</evidence>
<dbReference type="AlphaFoldDB" id="A0AAV2TZM2"/>
<evidence type="ECO:0000259" key="7">
    <source>
        <dbReference type="PROSITE" id="PS50102"/>
    </source>
</evidence>
<dbReference type="GO" id="GO:0003729">
    <property type="term" value="F:mRNA binding"/>
    <property type="evidence" value="ECO:0007669"/>
    <property type="project" value="TreeGrafter"/>
</dbReference>
<keyword evidence="2" id="KW-0677">Repeat</keyword>
<dbReference type="InterPro" id="IPR000504">
    <property type="entry name" value="RRM_dom"/>
</dbReference>
<name>A0AAV2TZM2_CALDB</name>
<reference evidence="8" key="1">
    <citation type="submission" date="2024-06" db="EMBL/GenBank/DDBJ databases">
        <authorList>
            <person name="Liu X."/>
            <person name="Lenzi L."/>
            <person name="Haldenby T S."/>
            <person name="Uol C."/>
        </authorList>
    </citation>
    <scope>NUCLEOTIDE SEQUENCE</scope>
</reference>
<evidence type="ECO:0000313" key="9">
    <source>
        <dbReference type="Proteomes" id="UP001497525"/>
    </source>
</evidence>
<feature type="region of interest" description="Disordered" evidence="6">
    <location>
        <begin position="352"/>
        <end position="375"/>
    </location>
</feature>
<organism evidence="8 9">
    <name type="scientific">Calicophoron daubneyi</name>
    <name type="common">Rumen fluke</name>
    <name type="synonym">Paramphistomum daubneyi</name>
    <dbReference type="NCBI Taxonomy" id="300641"/>
    <lineage>
        <taxon>Eukaryota</taxon>
        <taxon>Metazoa</taxon>
        <taxon>Spiralia</taxon>
        <taxon>Lophotrochozoa</taxon>
        <taxon>Platyhelminthes</taxon>
        <taxon>Trematoda</taxon>
        <taxon>Digenea</taxon>
        <taxon>Plagiorchiida</taxon>
        <taxon>Pronocephalata</taxon>
        <taxon>Paramphistomoidea</taxon>
        <taxon>Paramphistomidae</taxon>
        <taxon>Calicophoron</taxon>
    </lineage>
</organism>
<feature type="domain" description="RRM" evidence="7">
    <location>
        <begin position="178"/>
        <end position="268"/>
    </location>
</feature>
<evidence type="ECO:0000313" key="8">
    <source>
        <dbReference type="EMBL" id="CAL5140874.1"/>
    </source>
</evidence>
<accession>A0AAV2TZM2</accession>
<dbReference type="FunFam" id="3.30.70.330:FF:000182">
    <property type="entry name" value="RNA-binding motif protein 28"/>
    <property type="match status" value="1"/>
</dbReference>
<proteinExistence type="predicted"/>
<keyword evidence="4" id="KW-0539">Nucleus</keyword>
<feature type="domain" description="RRM" evidence="7">
    <location>
        <begin position="10"/>
        <end position="94"/>
    </location>
</feature>
<dbReference type="PANTHER" id="PTHR48039">
    <property type="entry name" value="RNA-BINDING MOTIF PROTEIN 14B"/>
    <property type="match status" value="1"/>
</dbReference>
<keyword evidence="3 5" id="KW-0694">RNA-binding</keyword>
<dbReference type="PROSITE" id="PS50102">
    <property type="entry name" value="RRM"/>
    <property type="match status" value="2"/>
</dbReference>
<comment type="subcellular location">
    <subcellularLocation>
        <location evidence="1">Nucleus</location>
    </subcellularLocation>
</comment>
<comment type="caution">
    <text evidence="8">The sequence shown here is derived from an EMBL/GenBank/DDBJ whole genome shotgun (WGS) entry which is preliminary data.</text>
</comment>
<gene>
    <name evidence="8" type="ORF">CDAUBV1_LOCUS16176</name>
</gene>
<evidence type="ECO:0000256" key="1">
    <source>
        <dbReference type="ARBA" id="ARBA00004123"/>
    </source>
</evidence>
<feature type="compositionally biased region" description="Basic and acidic residues" evidence="6">
    <location>
        <begin position="279"/>
        <end position="305"/>
    </location>
</feature>
<dbReference type="GO" id="GO:0005730">
    <property type="term" value="C:nucleolus"/>
    <property type="evidence" value="ECO:0007669"/>
    <property type="project" value="TreeGrafter"/>
</dbReference>
<dbReference type="Proteomes" id="UP001497525">
    <property type="component" value="Unassembled WGS sequence"/>
</dbReference>
<dbReference type="SMART" id="SM00360">
    <property type="entry name" value="RRM"/>
    <property type="match status" value="2"/>
</dbReference>
<feature type="compositionally biased region" description="Basic residues" evidence="6">
    <location>
        <begin position="355"/>
        <end position="375"/>
    </location>
</feature>
<evidence type="ECO:0000256" key="6">
    <source>
        <dbReference type="SAM" id="MobiDB-lite"/>
    </source>
</evidence>
<evidence type="ECO:0000256" key="5">
    <source>
        <dbReference type="PROSITE-ProRule" id="PRU00176"/>
    </source>
</evidence>
<dbReference type="InterPro" id="IPR035979">
    <property type="entry name" value="RBD_domain_sf"/>
</dbReference>
<evidence type="ECO:0000256" key="2">
    <source>
        <dbReference type="ARBA" id="ARBA00022737"/>
    </source>
</evidence>
<feature type="region of interest" description="Disordered" evidence="6">
    <location>
        <begin position="279"/>
        <end position="320"/>
    </location>
</feature>
<dbReference type="Pfam" id="PF00076">
    <property type="entry name" value="RRM_1"/>
    <property type="match status" value="2"/>
</dbReference>
<dbReference type="InterPro" id="IPR012677">
    <property type="entry name" value="Nucleotide-bd_a/b_plait_sf"/>
</dbReference>
<protein>
    <recommendedName>
        <fullName evidence="7">RRM domain-containing protein</fullName>
    </recommendedName>
</protein>
<dbReference type="InterPro" id="IPR051945">
    <property type="entry name" value="RRM_MRD1_RNA_proc_ribogen"/>
</dbReference>
<evidence type="ECO:0000256" key="4">
    <source>
        <dbReference type="ARBA" id="ARBA00023242"/>
    </source>
</evidence>
<sequence>MMNSDTQEGRTLFIRNLSFDVNDAQLEDFFVKFGPLLFAKVVKDPTTRHPRGSGFVKFVSPDDAARVLRESLLPENVLRFTLDNRILSVTKAISREEAAGLQKSHTEVSKEKNPGERMSVCEALHQRGRNLHLARIGTIRPGTPAAVGMPKEDLAKREKLLHAKKAKIKNHNIFISDVRLCIRNLPVNVSDADLRAVCVKAANRKNCRIKECRIMRNLRPGRLQFRSLGYGFVCFERHADALKVLNALNNNPDVFESHRRPIVEFSMENIQALEKKRCQAERSKVTQTEQRKGAKGENTALERKTTSSGHTSLRQRKVQSHIKCRHLEGTRILQKHFGTKLRHGDLGEVNEARSKKQKGRLSGRDVRLRRKQQLP</sequence>
<dbReference type="SUPFAM" id="SSF54928">
    <property type="entry name" value="RNA-binding domain, RBD"/>
    <property type="match status" value="2"/>
</dbReference>
<dbReference type="Gene3D" id="3.30.70.330">
    <property type="match status" value="2"/>
</dbReference>
<dbReference type="EMBL" id="CAXLJL010000811">
    <property type="protein sequence ID" value="CAL5140874.1"/>
    <property type="molecule type" value="Genomic_DNA"/>
</dbReference>